<dbReference type="EMBL" id="GBXM01007491">
    <property type="protein sequence ID" value="JAI01087.1"/>
    <property type="molecule type" value="Transcribed_RNA"/>
</dbReference>
<sequence>MKTQANFLDLIALIQRKTSVLACWCLCASSCHSVTFKPRHWIKANVFSIYSSCNY</sequence>
<dbReference type="AlphaFoldDB" id="A0A0E9XF42"/>
<evidence type="ECO:0000313" key="1">
    <source>
        <dbReference type="EMBL" id="JAI01087.1"/>
    </source>
</evidence>
<reference evidence="1" key="1">
    <citation type="submission" date="2014-11" db="EMBL/GenBank/DDBJ databases">
        <authorList>
            <person name="Amaro Gonzalez C."/>
        </authorList>
    </citation>
    <scope>NUCLEOTIDE SEQUENCE</scope>
</reference>
<proteinExistence type="predicted"/>
<accession>A0A0E9XF42</accession>
<protein>
    <submittedName>
        <fullName evidence="1">Uncharacterized protein</fullName>
    </submittedName>
</protein>
<name>A0A0E9XF42_ANGAN</name>
<organism evidence="1">
    <name type="scientific">Anguilla anguilla</name>
    <name type="common">European freshwater eel</name>
    <name type="synonym">Muraena anguilla</name>
    <dbReference type="NCBI Taxonomy" id="7936"/>
    <lineage>
        <taxon>Eukaryota</taxon>
        <taxon>Metazoa</taxon>
        <taxon>Chordata</taxon>
        <taxon>Craniata</taxon>
        <taxon>Vertebrata</taxon>
        <taxon>Euteleostomi</taxon>
        <taxon>Actinopterygii</taxon>
        <taxon>Neopterygii</taxon>
        <taxon>Teleostei</taxon>
        <taxon>Anguilliformes</taxon>
        <taxon>Anguillidae</taxon>
        <taxon>Anguilla</taxon>
    </lineage>
</organism>
<reference evidence="1" key="2">
    <citation type="journal article" date="2015" name="Fish Shellfish Immunol.">
        <title>Early steps in the European eel (Anguilla anguilla)-Vibrio vulnificus interaction in the gills: Role of the RtxA13 toxin.</title>
        <authorList>
            <person name="Callol A."/>
            <person name="Pajuelo D."/>
            <person name="Ebbesson L."/>
            <person name="Teles M."/>
            <person name="MacKenzie S."/>
            <person name="Amaro C."/>
        </authorList>
    </citation>
    <scope>NUCLEOTIDE SEQUENCE</scope>
</reference>